<proteinExistence type="predicted"/>
<organism evidence="2 3">
    <name type="scientific">Cesiribacter andamanensis AMV16</name>
    <dbReference type="NCBI Taxonomy" id="1279009"/>
    <lineage>
        <taxon>Bacteria</taxon>
        <taxon>Pseudomonadati</taxon>
        <taxon>Bacteroidota</taxon>
        <taxon>Cytophagia</taxon>
        <taxon>Cytophagales</taxon>
        <taxon>Cesiribacteraceae</taxon>
        <taxon>Cesiribacter</taxon>
    </lineage>
</organism>
<sequence length="179" mass="20524">MHSFYRVAWNVLFTIFYPFITLFSLLFIGLVNVVSWISRQLATPHTEPGVEASPLLDWTPYLELPSATLSRKAVHEVQFGPMVYRLRSNPAVAGIQEGYWGDFAQSIGQGVLLQRWPSIAEHELERFELVYFSPASGRLDVLGEMPTFFWEADAQPDGSVRIYWNERSKSRTLRPEELA</sequence>
<evidence type="ECO:0000313" key="2">
    <source>
        <dbReference type="EMBL" id="EMR02697.1"/>
    </source>
</evidence>
<dbReference type="eggNOG" id="ENOG502ZC5R">
    <property type="taxonomic scope" value="Bacteria"/>
</dbReference>
<dbReference type="EMBL" id="AODQ01000049">
    <property type="protein sequence ID" value="EMR02697.1"/>
    <property type="molecule type" value="Genomic_DNA"/>
</dbReference>
<name>M7N5Z0_9BACT</name>
<keyword evidence="1" id="KW-0472">Membrane</keyword>
<keyword evidence="1" id="KW-0812">Transmembrane</keyword>
<protein>
    <submittedName>
        <fullName evidence="2">Uncharacterized protein</fullName>
    </submittedName>
</protein>
<gene>
    <name evidence="2" type="ORF">ADICEAN_02174</name>
</gene>
<dbReference type="Proteomes" id="UP000011910">
    <property type="component" value="Unassembled WGS sequence"/>
</dbReference>
<keyword evidence="1" id="KW-1133">Transmembrane helix</keyword>
<evidence type="ECO:0000256" key="1">
    <source>
        <dbReference type="SAM" id="Phobius"/>
    </source>
</evidence>
<dbReference type="AlphaFoldDB" id="M7N5Z0"/>
<keyword evidence="3" id="KW-1185">Reference proteome</keyword>
<dbReference type="RefSeq" id="WP_009195567.1">
    <property type="nucleotide sequence ID" value="NZ_AODQ01000049.1"/>
</dbReference>
<evidence type="ECO:0000313" key="3">
    <source>
        <dbReference type="Proteomes" id="UP000011910"/>
    </source>
</evidence>
<reference evidence="2 3" key="1">
    <citation type="journal article" date="2013" name="Genome Announc.">
        <title>Draft Genome Sequence of Cesiribacter andamanensis Strain AMV16T, Isolated from a Soil Sample from a Mud Volcano in the Andaman Islands, India.</title>
        <authorList>
            <person name="Shivaji S."/>
            <person name="Ara S."/>
            <person name="Begum Z."/>
            <person name="Srinivas T.N."/>
            <person name="Singh A."/>
            <person name="Kumar Pinnaka A."/>
        </authorList>
    </citation>
    <scope>NUCLEOTIDE SEQUENCE [LARGE SCALE GENOMIC DNA]</scope>
    <source>
        <strain evidence="2 3">AMV16</strain>
    </source>
</reference>
<comment type="caution">
    <text evidence="2">The sequence shown here is derived from an EMBL/GenBank/DDBJ whole genome shotgun (WGS) entry which is preliminary data.</text>
</comment>
<dbReference type="OrthoDB" id="822431at2"/>
<feature type="transmembrane region" description="Helical" evidence="1">
    <location>
        <begin position="15"/>
        <end position="37"/>
    </location>
</feature>
<accession>M7N5Z0</accession>
<dbReference type="STRING" id="1279009.ADICEAN_02174"/>